<dbReference type="SUPFAM" id="SSF51695">
    <property type="entry name" value="PLC-like phosphodiesterases"/>
    <property type="match status" value="1"/>
</dbReference>
<dbReference type="Gene3D" id="3.20.20.190">
    <property type="entry name" value="Phosphatidylinositol (PI) phosphodiesterase"/>
    <property type="match status" value="1"/>
</dbReference>
<dbReference type="InterPro" id="IPR032160">
    <property type="entry name" value="DUF4996"/>
</dbReference>
<dbReference type="Pfam" id="PF16387">
    <property type="entry name" value="DUF4996"/>
    <property type="match status" value="1"/>
</dbReference>
<accession>A0A1I0HLB1</accession>
<dbReference type="InterPro" id="IPR030395">
    <property type="entry name" value="GP_PDE_dom"/>
</dbReference>
<protein>
    <submittedName>
        <fullName evidence="2">Glycerophosphoryl diester phosphodiesterase</fullName>
    </submittedName>
</protein>
<dbReference type="Pfam" id="PF03009">
    <property type="entry name" value="GDPD"/>
    <property type="match status" value="1"/>
</dbReference>
<reference evidence="3" key="1">
    <citation type="submission" date="2016-10" db="EMBL/GenBank/DDBJ databases">
        <authorList>
            <person name="Varghese N."/>
            <person name="Submissions S."/>
        </authorList>
    </citation>
    <scope>NUCLEOTIDE SEQUENCE [LARGE SCALE GENOMIC DNA]</scope>
    <source>
        <strain evidence="3">NLAE-zl-G277</strain>
    </source>
</reference>
<dbReference type="RefSeq" id="WP_092365502.1">
    <property type="nucleotide sequence ID" value="NZ_DAINWJ010000075.1"/>
</dbReference>
<sequence length="282" mass="32689">MRDWKKNMEILCDPLCRQVQIACHRGKFSSSVMENTALAFRTAVGQGADMVEMDLARTKDGRIVGHHDDTMIRLFRNPGRIGDYTLEELKNMELYNYLGEPCVQSIETFDEILDGLRDRTILVLDKCWDCWDEVLKLLEREKMTGQAVFKFYIEDEAAWQWAARHENCLFIPMLGDTGYLGRVAELAEKTRVPALEILPERETDAVFQEETILWLRERGIKTWCNSLSLSKNLVYGAGYDDLKSLRFGGEAGWGRLIRQGVDIIQTDWPYELWRYLEEGDSL</sequence>
<feature type="domain" description="GP-PDE" evidence="1">
    <location>
        <begin position="19"/>
        <end position="282"/>
    </location>
</feature>
<organism evidence="2 3">
    <name type="scientific">Enterocloster lavalensis</name>
    <dbReference type="NCBI Taxonomy" id="460384"/>
    <lineage>
        <taxon>Bacteria</taxon>
        <taxon>Bacillati</taxon>
        <taxon>Bacillota</taxon>
        <taxon>Clostridia</taxon>
        <taxon>Lachnospirales</taxon>
        <taxon>Lachnospiraceae</taxon>
        <taxon>Enterocloster</taxon>
    </lineage>
</organism>
<evidence type="ECO:0000313" key="3">
    <source>
        <dbReference type="Proteomes" id="UP000198508"/>
    </source>
</evidence>
<dbReference type="GO" id="GO:0006629">
    <property type="term" value="P:lipid metabolic process"/>
    <property type="evidence" value="ECO:0007669"/>
    <property type="project" value="InterPro"/>
</dbReference>
<evidence type="ECO:0000313" key="2">
    <source>
        <dbReference type="EMBL" id="SET83919.1"/>
    </source>
</evidence>
<dbReference type="STRING" id="460384.SAMN05216313_11665"/>
<dbReference type="GO" id="GO:0008081">
    <property type="term" value="F:phosphoric diester hydrolase activity"/>
    <property type="evidence" value="ECO:0007669"/>
    <property type="project" value="InterPro"/>
</dbReference>
<evidence type="ECO:0000259" key="1">
    <source>
        <dbReference type="PROSITE" id="PS51704"/>
    </source>
</evidence>
<dbReference type="PROSITE" id="PS51704">
    <property type="entry name" value="GP_PDE"/>
    <property type="match status" value="1"/>
</dbReference>
<gene>
    <name evidence="2" type="ORF">SAMN05216313_11665</name>
</gene>
<dbReference type="InterPro" id="IPR017946">
    <property type="entry name" value="PLC-like_Pdiesterase_TIM-brl"/>
</dbReference>
<dbReference type="Proteomes" id="UP000198508">
    <property type="component" value="Unassembled WGS sequence"/>
</dbReference>
<dbReference type="EMBL" id="FOIM01000016">
    <property type="protein sequence ID" value="SET83919.1"/>
    <property type="molecule type" value="Genomic_DNA"/>
</dbReference>
<proteinExistence type="predicted"/>
<dbReference type="CDD" id="cd08566">
    <property type="entry name" value="GDPD_AtGDE_like"/>
    <property type="match status" value="1"/>
</dbReference>
<dbReference type="PANTHER" id="PTHR46211:SF14">
    <property type="entry name" value="GLYCEROPHOSPHODIESTER PHOSPHODIESTERASE"/>
    <property type="match status" value="1"/>
</dbReference>
<dbReference type="PANTHER" id="PTHR46211">
    <property type="entry name" value="GLYCEROPHOSPHORYL DIESTER PHOSPHODIESTERASE"/>
    <property type="match status" value="1"/>
</dbReference>
<dbReference type="AlphaFoldDB" id="A0A1I0HLB1"/>
<name>A0A1I0HLB1_9FIRM</name>
<keyword evidence="3" id="KW-1185">Reference proteome</keyword>